<keyword evidence="2" id="KW-0547">Nucleotide-binding</keyword>
<dbReference type="InterPro" id="IPR027417">
    <property type="entry name" value="P-loop_NTPase"/>
</dbReference>
<evidence type="ECO:0000259" key="4">
    <source>
        <dbReference type="PROSITE" id="PS50893"/>
    </source>
</evidence>
<proteinExistence type="predicted"/>
<dbReference type="EMBL" id="CM001487">
    <property type="protein sequence ID" value="EIM58313.1"/>
    <property type="molecule type" value="Genomic_DNA"/>
</dbReference>
<keyword evidence="3" id="KW-0067">ATP-binding</keyword>
<reference evidence="5 6" key="2">
    <citation type="submission" date="2012-02" db="EMBL/GenBank/DDBJ databases">
        <title>Improved High-Quality Draft sequence of Eubacterium cellulosolvens 6.</title>
        <authorList>
            <consortium name="US DOE Joint Genome Institute"/>
            <person name="Lucas S."/>
            <person name="Han J."/>
            <person name="Lapidus A."/>
            <person name="Cheng J.-F."/>
            <person name="Goodwin L."/>
            <person name="Pitluck S."/>
            <person name="Peters L."/>
            <person name="Mikhailova N."/>
            <person name="Gu W."/>
            <person name="Detter J.C."/>
            <person name="Han C."/>
            <person name="Tapia R."/>
            <person name="Land M."/>
            <person name="Hauser L."/>
            <person name="Kyrpides N."/>
            <person name="Ivanova N."/>
            <person name="Pagani I."/>
            <person name="Johnson E."/>
            <person name="Mukhopadhyay B."/>
            <person name="Anderson I."/>
            <person name="Woyke T."/>
        </authorList>
    </citation>
    <scope>NUCLEOTIDE SEQUENCE [LARGE SCALE GENOMIC DNA]</scope>
    <source>
        <strain evidence="5 6">6</strain>
    </source>
</reference>
<dbReference type="Gene3D" id="3.40.50.300">
    <property type="entry name" value="P-loop containing nucleotide triphosphate hydrolases"/>
    <property type="match status" value="1"/>
</dbReference>
<dbReference type="GO" id="GO:0005524">
    <property type="term" value="F:ATP binding"/>
    <property type="evidence" value="ECO:0007669"/>
    <property type="project" value="UniProtKB-KW"/>
</dbReference>
<evidence type="ECO:0000313" key="5">
    <source>
        <dbReference type="EMBL" id="EIM58313.1"/>
    </source>
</evidence>
<protein>
    <submittedName>
        <fullName evidence="5">ABC-type nitrate/sulfonate/bicarbonate transport system, ATPase component</fullName>
    </submittedName>
</protein>
<dbReference type="PANTHER" id="PTHR42788:SF13">
    <property type="entry name" value="ALIPHATIC SULFONATES IMPORT ATP-BINDING PROTEIN SSUB"/>
    <property type="match status" value="1"/>
</dbReference>
<organism evidence="5 6">
    <name type="scientific">Eubacterium cellulosolvens (strain ATCC 43171 / JCM 9499 / 6)</name>
    <name type="common">Cillobacterium cellulosolvens</name>
    <dbReference type="NCBI Taxonomy" id="633697"/>
    <lineage>
        <taxon>Bacteria</taxon>
        <taxon>Bacillati</taxon>
        <taxon>Bacillota</taxon>
        <taxon>Clostridia</taxon>
        <taxon>Eubacteriales</taxon>
        <taxon>Eubacteriaceae</taxon>
        <taxon>Eubacterium</taxon>
    </lineage>
</organism>
<dbReference type="SMART" id="SM00382">
    <property type="entry name" value="AAA"/>
    <property type="match status" value="1"/>
</dbReference>
<dbReference type="AlphaFoldDB" id="I5AWZ0"/>
<dbReference type="InterPro" id="IPR003593">
    <property type="entry name" value="AAA+_ATPase"/>
</dbReference>
<dbReference type="STRING" id="633697.EubceDRAFT1_2600"/>
<dbReference type="PANTHER" id="PTHR42788">
    <property type="entry name" value="TAURINE IMPORT ATP-BINDING PROTEIN-RELATED"/>
    <property type="match status" value="1"/>
</dbReference>
<keyword evidence="6" id="KW-1185">Reference proteome</keyword>
<sequence length="248" mass="27777">MVELQGVGLDCVDGDGTRNILRDINLKIKDGECLSIVGSSGSGKTTLIKIIAGLKKPSRGSVRNDLGRVRGPLANSAFVFQDYGLFPWKTVEENIMLPLQIRHEKDRREKTSEIMKLLQIDNLAKRYPCQLSGGQKQRTAIGRALIGEYGLVLLDEPFSALDPLLRTELRKKVINRFHEKKVTSVMVTHDVEEAVLFGDRIAVFDPGGKRIRSVIRNQARRNNNVKTDTFRRTMADVKASLYGDVKIC</sequence>
<dbReference type="PROSITE" id="PS50893">
    <property type="entry name" value="ABC_TRANSPORTER_2"/>
    <property type="match status" value="1"/>
</dbReference>
<keyword evidence="1" id="KW-0813">Transport</keyword>
<dbReference type="Proteomes" id="UP000005753">
    <property type="component" value="Chromosome"/>
</dbReference>
<dbReference type="eggNOG" id="COG1116">
    <property type="taxonomic scope" value="Bacteria"/>
</dbReference>
<dbReference type="GO" id="GO:0016887">
    <property type="term" value="F:ATP hydrolysis activity"/>
    <property type="evidence" value="ECO:0007669"/>
    <property type="project" value="InterPro"/>
</dbReference>
<dbReference type="SUPFAM" id="SSF52540">
    <property type="entry name" value="P-loop containing nucleoside triphosphate hydrolases"/>
    <property type="match status" value="1"/>
</dbReference>
<feature type="domain" description="ABC transporter" evidence="4">
    <location>
        <begin position="2"/>
        <end position="231"/>
    </location>
</feature>
<dbReference type="HOGENOM" id="CLU_000604_1_22_9"/>
<dbReference type="Pfam" id="PF00005">
    <property type="entry name" value="ABC_tran"/>
    <property type="match status" value="1"/>
</dbReference>
<accession>I5AWZ0</accession>
<dbReference type="InterPro" id="IPR050166">
    <property type="entry name" value="ABC_transporter_ATP-bind"/>
</dbReference>
<reference evidence="5 6" key="1">
    <citation type="submission" date="2010-08" db="EMBL/GenBank/DDBJ databases">
        <authorList>
            <consortium name="US DOE Joint Genome Institute (JGI-PGF)"/>
            <person name="Lucas S."/>
            <person name="Copeland A."/>
            <person name="Lapidus A."/>
            <person name="Cheng J.-F."/>
            <person name="Bruce D."/>
            <person name="Goodwin L."/>
            <person name="Pitluck S."/>
            <person name="Land M.L."/>
            <person name="Hauser L."/>
            <person name="Chang Y.-J."/>
            <person name="Anderson I.J."/>
            <person name="Johnson E."/>
            <person name="Mulhopadhyay B."/>
            <person name="Kyrpides N."/>
            <person name="Woyke T.J."/>
        </authorList>
    </citation>
    <scope>NUCLEOTIDE SEQUENCE [LARGE SCALE GENOMIC DNA]</scope>
    <source>
        <strain evidence="5 6">6</strain>
    </source>
</reference>
<gene>
    <name evidence="5" type="ORF">EubceDRAFT1_2600</name>
</gene>
<evidence type="ECO:0000256" key="1">
    <source>
        <dbReference type="ARBA" id="ARBA00022448"/>
    </source>
</evidence>
<dbReference type="InterPro" id="IPR003439">
    <property type="entry name" value="ABC_transporter-like_ATP-bd"/>
</dbReference>
<evidence type="ECO:0000256" key="3">
    <source>
        <dbReference type="ARBA" id="ARBA00022840"/>
    </source>
</evidence>
<evidence type="ECO:0000256" key="2">
    <source>
        <dbReference type="ARBA" id="ARBA00022741"/>
    </source>
</evidence>
<name>I5AWZ0_EUBC6</name>
<evidence type="ECO:0000313" key="6">
    <source>
        <dbReference type="Proteomes" id="UP000005753"/>
    </source>
</evidence>